<dbReference type="GO" id="GO:0016462">
    <property type="term" value="F:pyrophosphatase activity"/>
    <property type="evidence" value="ECO:0007669"/>
    <property type="project" value="InterPro"/>
</dbReference>
<dbReference type="EMBL" id="CAJHUC010000409">
    <property type="protein sequence ID" value="CAD7695938.1"/>
    <property type="molecule type" value="Genomic_DNA"/>
</dbReference>
<evidence type="ECO:0000256" key="4">
    <source>
        <dbReference type="ARBA" id="ARBA00022801"/>
    </source>
</evidence>
<proteinExistence type="inferred from homology"/>
<dbReference type="Gene3D" id="3.90.79.10">
    <property type="entry name" value="Nucleoside Triphosphate Pyrophosphohydrolase"/>
    <property type="match status" value="1"/>
</dbReference>
<dbReference type="InterPro" id="IPR047198">
    <property type="entry name" value="DDP-like_NUDIX"/>
</dbReference>
<evidence type="ECO:0000313" key="8">
    <source>
        <dbReference type="Proteomes" id="UP000708148"/>
    </source>
</evidence>
<dbReference type="PANTHER" id="PTHR12629:SF0">
    <property type="entry name" value="DIPHOSPHOINOSITOL-POLYPHOSPHATE DIPHOSPHATASE"/>
    <property type="match status" value="1"/>
</dbReference>
<dbReference type="GO" id="GO:0005634">
    <property type="term" value="C:nucleus"/>
    <property type="evidence" value="ECO:0007669"/>
    <property type="project" value="TreeGrafter"/>
</dbReference>
<evidence type="ECO:0000256" key="1">
    <source>
        <dbReference type="ARBA" id="ARBA00001946"/>
    </source>
</evidence>
<organism evidence="7 8">
    <name type="scientific">Ostreobium quekettii</name>
    <dbReference type="NCBI Taxonomy" id="121088"/>
    <lineage>
        <taxon>Eukaryota</taxon>
        <taxon>Viridiplantae</taxon>
        <taxon>Chlorophyta</taxon>
        <taxon>core chlorophytes</taxon>
        <taxon>Ulvophyceae</taxon>
        <taxon>TCBD clade</taxon>
        <taxon>Bryopsidales</taxon>
        <taxon>Ostreobineae</taxon>
        <taxon>Ostreobiaceae</taxon>
        <taxon>Ostreobium</taxon>
    </lineage>
</organism>
<dbReference type="InterPro" id="IPR000086">
    <property type="entry name" value="NUDIX_hydrolase_dom"/>
</dbReference>
<dbReference type="Proteomes" id="UP000708148">
    <property type="component" value="Unassembled WGS sequence"/>
</dbReference>
<comment type="caution">
    <text evidence="7">The sequence shown here is derived from an EMBL/GenBank/DDBJ whole genome shotgun (WGS) entry which is preliminary data.</text>
</comment>
<evidence type="ECO:0000259" key="6">
    <source>
        <dbReference type="PROSITE" id="PS51462"/>
    </source>
</evidence>
<evidence type="ECO:0000256" key="5">
    <source>
        <dbReference type="ARBA" id="ARBA00022842"/>
    </source>
</evidence>
<keyword evidence="4" id="KW-0378">Hydrolase</keyword>
<dbReference type="GO" id="GO:0005737">
    <property type="term" value="C:cytoplasm"/>
    <property type="evidence" value="ECO:0007669"/>
    <property type="project" value="TreeGrafter"/>
</dbReference>
<sequence>MAGVPCTMRARRGRHKQRYGPSKERLVAGCIPMRYNGDGCRVEEVEVLLVTRRCGSGWVFPKGGWERDEQTPEQAALRETVEEAGVMGEIEGPGLGEFPFLSRKRGVVDPTNGQCLAYMYVLRVEEQLDEWPEAHERQRCWFSLREVCDRCVQTWMRKALCVWVKRRGWDDISLLLELPPPLEPRQSSGLLNNENGAV</sequence>
<dbReference type="AlphaFoldDB" id="A0A8S1IMK1"/>
<feature type="domain" description="Nudix hydrolase" evidence="6">
    <location>
        <begin position="23"/>
        <end position="164"/>
    </location>
</feature>
<dbReference type="SUPFAM" id="SSF55811">
    <property type="entry name" value="Nudix"/>
    <property type="match status" value="1"/>
</dbReference>
<dbReference type="PROSITE" id="PS51462">
    <property type="entry name" value="NUDIX"/>
    <property type="match status" value="1"/>
</dbReference>
<evidence type="ECO:0000256" key="3">
    <source>
        <dbReference type="ARBA" id="ARBA00022723"/>
    </source>
</evidence>
<evidence type="ECO:0000256" key="2">
    <source>
        <dbReference type="ARBA" id="ARBA00005582"/>
    </source>
</evidence>
<protein>
    <recommendedName>
        <fullName evidence="6">Nudix hydrolase domain-containing protein</fullName>
    </recommendedName>
</protein>
<reference evidence="7" key="1">
    <citation type="submission" date="2020-12" db="EMBL/GenBank/DDBJ databases">
        <authorList>
            <person name="Iha C."/>
        </authorList>
    </citation>
    <scope>NUCLEOTIDE SEQUENCE</scope>
</reference>
<keyword evidence="5" id="KW-0460">Magnesium</keyword>
<keyword evidence="8" id="KW-1185">Reference proteome</keyword>
<comment type="cofactor">
    <cofactor evidence="1">
        <name>Mg(2+)</name>
        <dbReference type="ChEBI" id="CHEBI:18420"/>
    </cofactor>
</comment>
<dbReference type="GO" id="GO:0046872">
    <property type="term" value="F:metal ion binding"/>
    <property type="evidence" value="ECO:0007669"/>
    <property type="project" value="UniProtKB-KW"/>
</dbReference>
<dbReference type="Pfam" id="PF00293">
    <property type="entry name" value="NUDIX"/>
    <property type="match status" value="1"/>
</dbReference>
<accession>A0A8S1IMK1</accession>
<dbReference type="InterPro" id="IPR015797">
    <property type="entry name" value="NUDIX_hydrolase-like_dom_sf"/>
</dbReference>
<gene>
    <name evidence="7" type="ORF">OSTQU699_LOCUS1299</name>
</gene>
<dbReference type="PANTHER" id="PTHR12629">
    <property type="entry name" value="DIPHOSPHOINOSITOL POLYPHOSPHATE PHOSPHOHYDROLASE"/>
    <property type="match status" value="1"/>
</dbReference>
<keyword evidence="3" id="KW-0479">Metal-binding</keyword>
<name>A0A8S1IMK1_9CHLO</name>
<dbReference type="OrthoDB" id="2011998at2759"/>
<evidence type="ECO:0000313" key="7">
    <source>
        <dbReference type="EMBL" id="CAD7695938.1"/>
    </source>
</evidence>
<comment type="similarity">
    <text evidence="2">Belongs to the Nudix hydrolase family.</text>
</comment>
<dbReference type="CDD" id="cd04666">
    <property type="entry name" value="NUDIX_DIPP2_like_Nudt4"/>
    <property type="match status" value="1"/>
</dbReference>